<dbReference type="KEGG" id="spar:SPRG_16481"/>
<keyword evidence="2" id="KW-1185">Reference proteome</keyword>
<dbReference type="Proteomes" id="UP000030745">
    <property type="component" value="Unassembled WGS sequence"/>
</dbReference>
<dbReference type="GeneID" id="24138103"/>
<dbReference type="RefSeq" id="XP_012211298.1">
    <property type="nucleotide sequence ID" value="XM_012355908.1"/>
</dbReference>
<feature type="non-terminal residue" evidence="1">
    <location>
        <position position="149"/>
    </location>
</feature>
<organism evidence="1 2">
    <name type="scientific">Saprolegnia parasitica (strain CBS 223.65)</name>
    <dbReference type="NCBI Taxonomy" id="695850"/>
    <lineage>
        <taxon>Eukaryota</taxon>
        <taxon>Sar</taxon>
        <taxon>Stramenopiles</taxon>
        <taxon>Oomycota</taxon>
        <taxon>Saprolegniomycetes</taxon>
        <taxon>Saprolegniales</taxon>
        <taxon>Saprolegniaceae</taxon>
        <taxon>Saprolegnia</taxon>
    </lineage>
</organism>
<dbReference type="AlphaFoldDB" id="A0A067BHX2"/>
<protein>
    <submittedName>
        <fullName evidence="1">Uncharacterized protein</fullName>
    </submittedName>
</protein>
<gene>
    <name evidence="1" type="ORF">SPRG_16481</name>
</gene>
<dbReference type="EMBL" id="KK583519">
    <property type="protein sequence ID" value="KDO17999.1"/>
    <property type="molecule type" value="Genomic_DNA"/>
</dbReference>
<proteinExistence type="predicted"/>
<evidence type="ECO:0000313" key="1">
    <source>
        <dbReference type="EMBL" id="KDO17999.1"/>
    </source>
</evidence>
<sequence>MANRDGVVLLYTASPGGTLHGPGNMHVLNREEQESQMDIERGRLQRLLSTTIFVCFFILFLDGTNRSQRFAKKTTSHQNTQWPYTDNDTERAIQIAYFQHLLGLEMAAVEPLGHMNKSENVSGIYSGALGAVAGRRLQDASRGQRSRAP</sequence>
<dbReference type="VEuPathDB" id="FungiDB:SPRG_16481"/>
<reference evidence="1 2" key="1">
    <citation type="journal article" date="2013" name="PLoS Genet.">
        <title>Distinctive expansion of potential virulence genes in the genome of the oomycete fish pathogen Saprolegnia parasitica.</title>
        <authorList>
            <person name="Jiang R.H."/>
            <person name="de Bruijn I."/>
            <person name="Haas B.J."/>
            <person name="Belmonte R."/>
            <person name="Lobach L."/>
            <person name="Christie J."/>
            <person name="van den Ackerveken G."/>
            <person name="Bottin A."/>
            <person name="Bulone V."/>
            <person name="Diaz-Moreno S.M."/>
            <person name="Dumas B."/>
            <person name="Fan L."/>
            <person name="Gaulin E."/>
            <person name="Govers F."/>
            <person name="Grenville-Briggs L.J."/>
            <person name="Horner N.R."/>
            <person name="Levin J.Z."/>
            <person name="Mammella M."/>
            <person name="Meijer H.J."/>
            <person name="Morris P."/>
            <person name="Nusbaum C."/>
            <person name="Oome S."/>
            <person name="Phillips A.J."/>
            <person name="van Rooyen D."/>
            <person name="Rzeszutek E."/>
            <person name="Saraiva M."/>
            <person name="Secombes C.J."/>
            <person name="Seidl M.F."/>
            <person name="Snel B."/>
            <person name="Stassen J.H."/>
            <person name="Sykes S."/>
            <person name="Tripathy S."/>
            <person name="van den Berg H."/>
            <person name="Vega-Arreguin J.C."/>
            <person name="Wawra S."/>
            <person name="Young S.K."/>
            <person name="Zeng Q."/>
            <person name="Dieguez-Uribeondo J."/>
            <person name="Russ C."/>
            <person name="Tyler B.M."/>
            <person name="van West P."/>
        </authorList>
    </citation>
    <scope>NUCLEOTIDE SEQUENCE [LARGE SCALE GENOMIC DNA]</scope>
    <source>
        <strain evidence="1 2">CBS 223.65</strain>
    </source>
</reference>
<name>A0A067BHX2_SAPPC</name>
<dbReference type="STRING" id="695850.A0A067BHX2"/>
<accession>A0A067BHX2</accession>
<evidence type="ECO:0000313" key="2">
    <source>
        <dbReference type="Proteomes" id="UP000030745"/>
    </source>
</evidence>